<dbReference type="PATRIC" id="fig|93466.3.peg.579"/>
<dbReference type="PROSITE" id="PS00893">
    <property type="entry name" value="NUDIX_BOX"/>
    <property type="match status" value="1"/>
</dbReference>
<keyword evidence="4 8" id="KW-0378">Hydrolase</keyword>
<dbReference type="InterPro" id="IPR045121">
    <property type="entry name" value="CoAse"/>
</dbReference>
<evidence type="ECO:0000313" key="9">
    <source>
        <dbReference type="Proteomes" id="UP000077096"/>
    </source>
</evidence>
<proteinExistence type="predicted"/>
<dbReference type="GO" id="GO:0010945">
    <property type="term" value="F:coenzyme A diphosphatase activity"/>
    <property type="evidence" value="ECO:0007669"/>
    <property type="project" value="InterPro"/>
</dbReference>
<dbReference type="AlphaFoldDB" id="A0A172T223"/>
<dbReference type="EMBL" id="CP011393">
    <property type="protein sequence ID" value="ANE41020.1"/>
    <property type="molecule type" value="Genomic_DNA"/>
</dbReference>
<accession>A0A172T223</accession>
<dbReference type="PANTHER" id="PTHR12992">
    <property type="entry name" value="NUDIX HYDROLASE"/>
    <property type="match status" value="1"/>
</dbReference>
<dbReference type="Pfam" id="PF00293">
    <property type="entry name" value="NUDIX"/>
    <property type="match status" value="1"/>
</dbReference>
<evidence type="ECO:0000256" key="2">
    <source>
        <dbReference type="ARBA" id="ARBA00001946"/>
    </source>
</evidence>
<sequence length="183" mass="21625">MKRFLGEFNYYAVCVPVYEHKILFEVRSENIPQPLEVSFPGGHIEENEQPYEAALRELKEEIGLQTVQLLFEVEPLITPFNSVIYPFVVSVDLRELCINTSEVKETFLVPLEHFEKPYSTGYVDVELKPHEDFPYHLIPFGREYNWKRGVYKVTFYKYENYVIWGLTARIAQRVYELMKEQGG</sequence>
<feature type="domain" description="Nudix hydrolase" evidence="7">
    <location>
        <begin position="8"/>
        <end position="131"/>
    </location>
</feature>
<dbReference type="GO" id="GO:0046872">
    <property type="term" value="F:metal ion binding"/>
    <property type="evidence" value="ECO:0007669"/>
    <property type="project" value="UniProtKB-KW"/>
</dbReference>
<evidence type="ECO:0000256" key="3">
    <source>
        <dbReference type="ARBA" id="ARBA00022723"/>
    </source>
</evidence>
<evidence type="ECO:0000256" key="6">
    <source>
        <dbReference type="ARBA" id="ARBA00023211"/>
    </source>
</evidence>
<dbReference type="PROSITE" id="PS51462">
    <property type="entry name" value="NUDIX"/>
    <property type="match status" value="1"/>
</dbReference>
<keyword evidence="5" id="KW-0460">Magnesium</keyword>
<evidence type="ECO:0000256" key="5">
    <source>
        <dbReference type="ARBA" id="ARBA00022842"/>
    </source>
</evidence>
<protein>
    <submittedName>
        <fullName evidence="8">NUDIX hydrolase</fullName>
    </submittedName>
</protein>
<evidence type="ECO:0000256" key="1">
    <source>
        <dbReference type="ARBA" id="ARBA00001936"/>
    </source>
</evidence>
<keyword evidence="6" id="KW-0464">Manganese</keyword>
<dbReference type="OrthoDB" id="9802805at2"/>
<dbReference type="Gene3D" id="3.90.79.10">
    <property type="entry name" value="Nucleoside Triphosphate Pyrophosphohydrolase"/>
    <property type="match status" value="1"/>
</dbReference>
<dbReference type="InterPro" id="IPR015797">
    <property type="entry name" value="NUDIX_hydrolase-like_dom_sf"/>
</dbReference>
<organism evidence="8 9">
    <name type="scientific">Fervidobacterium pennivorans</name>
    <dbReference type="NCBI Taxonomy" id="93466"/>
    <lineage>
        <taxon>Bacteria</taxon>
        <taxon>Thermotogati</taxon>
        <taxon>Thermotogota</taxon>
        <taxon>Thermotogae</taxon>
        <taxon>Thermotogales</taxon>
        <taxon>Fervidobacteriaceae</taxon>
        <taxon>Fervidobacterium</taxon>
    </lineage>
</organism>
<evidence type="ECO:0000256" key="4">
    <source>
        <dbReference type="ARBA" id="ARBA00022801"/>
    </source>
</evidence>
<evidence type="ECO:0000313" key="8">
    <source>
        <dbReference type="EMBL" id="ANE41020.1"/>
    </source>
</evidence>
<keyword evidence="3" id="KW-0479">Metal-binding</keyword>
<dbReference type="PANTHER" id="PTHR12992:SF11">
    <property type="entry name" value="MITOCHONDRIAL COENZYME A DIPHOSPHATASE NUDT8"/>
    <property type="match status" value="1"/>
</dbReference>
<dbReference type="SUPFAM" id="SSF55811">
    <property type="entry name" value="Nudix"/>
    <property type="match status" value="1"/>
</dbReference>
<evidence type="ECO:0000259" key="7">
    <source>
        <dbReference type="PROSITE" id="PS51462"/>
    </source>
</evidence>
<comment type="cofactor">
    <cofactor evidence="2">
        <name>Mg(2+)</name>
        <dbReference type="ChEBI" id="CHEBI:18420"/>
    </cofactor>
</comment>
<dbReference type="InterPro" id="IPR020084">
    <property type="entry name" value="NUDIX_hydrolase_CS"/>
</dbReference>
<dbReference type="KEGG" id="fng:JM64_02640"/>
<gene>
    <name evidence="8" type="ORF">JM64_02640</name>
</gene>
<dbReference type="Proteomes" id="UP000077096">
    <property type="component" value="Chromosome"/>
</dbReference>
<comment type="cofactor">
    <cofactor evidence="1">
        <name>Mn(2+)</name>
        <dbReference type="ChEBI" id="CHEBI:29035"/>
    </cofactor>
</comment>
<reference evidence="8 9" key="1">
    <citation type="submission" date="2014-08" db="EMBL/GenBank/DDBJ databases">
        <title>Fervidobacterium pennivorans DYC genome.</title>
        <authorList>
            <person name="Wushke S."/>
        </authorList>
    </citation>
    <scope>NUCLEOTIDE SEQUENCE [LARGE SCALE GENOMIC DNA]</scope>
    <source>
        <strain evidence="8 9">DYC</strain>
    </source>
</reference>
<name>A0A172T223_FERPE</name>
<dbReference type="InterPro" id="IPR000086">
    <property type="entry name" value="NUDIX_hydrolase_dom"/>
</dbReference>
<dbReference type="CDD" id="cd03426">
    <property type="entry name" value="NUDIX_CoAse_Nudt7"/>
    <property type="match status" value="1"/>
</dbReference>